<dbReference type="EMBL" id="MIQH01000437">
    <property type="protein sequence ID" value="OIR25012.1"/>
    <property type="molecule type" value="Genomic_DNA"/>
</dbReference>
<reference evidence="3" key="1">
    <citation type="submission" date="2016-09" db="EMBL/GenBank/DDBJ databases">
        <title>Genome Sequence of Bathymodiolus thermophilus sulfur-oxidizing gill endosymbiont.</title>
        <authorList>
            <person name="Ponnudurai R."/>
            <person name="Kleiner M."/>
            <person name="Sayavedra L."/>
            <person name="Thuermer A."/>
            <person name="Felbeck H."/>
            <person name="Schlueter R."/>
            <person name="Schweder T."/>
            <person name="Markert S."/>
        </authorList>
    </citation>
    <scope>NUCLEOTIDE SEQUENCE [LARGE SCALE GENOMIC DNA]</scope>
    <source>
        <strain evidence="3">BAT/CrabSpa'14</strain>
    </source>
</reference>
<feature type="transmembrane region" description="Helical" evidence="1">
    <location>
        <begin position="6"/>
        <end position="26"/>
    </location>
</feature>
<feature type="transmembrane region" description="Helical" evidence="1">
    <location>
        <begin position="163"/>
        <end position="182"/>
    </location>
</feature>
<accession>A0A1J5TXR4</accession>
<dbReference type="Proteomes" id="UP000182798">
    <property type="component" value="Unassembled WGS sequence"/>
</dbReference>
<proteinExistence type="predicted"/>
<organism evidence="2 3">
    <name type="scientific">Bathymodiolus thermophilus thioautotrophic gill symbiont</name>
    <dbReference type="NCBI Taxonomy" id="2360"/>
    <lineage>
        <taxon>Bacteria</taxon>
        <taxon>Pseudomonadati</taxon>
        <taxon>Pseudomonadota</taxon>
        <taxon>Gammaproteobacteria</taxon>
        <taxon>sulfur-oxidizing symbionts</taxon>
    </lineage>
</organism>
<evidence type="ECO:0000256" key="1">
    <source>
        <dbReference type="SAM" id="Phobius"/>
    </source>
</evidence>
<evidence type="ECO:0000313" key="3">
    <source>
        <dbReference type="Proteomes" id="UP000182798"/>
    </source>
</evidence>
<keyword evidence="1" id="KW-0472">Membrane</keyword>
<evidence type="ECO:0000313" key="2">
    <source>
        <dbReference type="EMBL" id="OIR25012.1"/>
    </source>
</evidence>
<protein>
    <submittedName>
        <fullName evidence="2">Uncharacterized protein</fullName>
    </submittedName>
</protein>
<keyword evidence="1" id="KW-1133">Transmembrane helix</keyword>
<comment type="caution">
    <text evidence="2">The sequence shown here is derived from an EMBL/GenBank/DDBJ whole genome shotgun (WGS) entry which is preliminary data.</text>
</comment>
<name>A0A1J5TXR4_9GAMM</name>
<dbReference type="AlphaFoldDB" id="A0A1J5TXR4"/>
<keyword evidence="1" id="KW-0812">Transmembrane</keyword>
<sequence length="187" mass="21732">MLKFVTSIAIIFLSFILLIEIPFILASDERHKYTILNQKAIKDFAPNNPILIQGKQTKLLQGKSTKEQSELHTLWRSDLNKYQKEKNNYDEKINAESFRIYNEYYMFYSRFFAGLVIILFGLIGYFVKFYNKLDILYLSLSFAFLSFANVTQTHSQSIGSLSNIGLTWLVALILVYLLSVSLKQKNN</sequence>
<gene>
    <name evidence="2" type="ORF">BGC33_05225</name>
</gene>
<feature type="transmembrane region" description="Helical" evidence="1">
    <location>
        <begin position="107"/>
        <end position="127"/>
    </location>
</feature>
<dbReference type="RefSeq" id="WP_071563935.1">
    <property type="nucleotide sequence ID" value="NZ_MIQH01000437.1"/>
</dbReference>